<dbReference type="AlphaFoldDB" id="A0A812LYH4"/>
<dbReference type="Proteomes" id="UP000604046">
    <property type="component" value="Unassembled WGS sequence"/>
</dbReference>
<protein>
    <submittedName>
        <fullName evidence="2">Uncharacterized protein</fullName>
    </submittedName>
</protein>
<name>A0A812LYH4_9DINO</name>
<dbReference type="EMBL" id="CAJNDS010001302">
    <property type="protein sequence ID" value="CAE7254701.1"/>
    <property type="molecule type" value="Genomic_DNA"/>
</dbReference>
<evidence type="ECO:0000256" key="1">
    <source>
        <dbReference type="SAM" id="MobiDB-lite"/>
    </source>
</evidence>
<reference evidence="2" key="1">
    <citation type="submission" date="2021-02" db="EMBL/GenBank/DDBJ databases">
        <authorList>
            <person name="Dougan E. K."/>
            <person name="Rhodes N."/>
            <person name="Thang M."/>
            <person name="Chan C."/>
        </authorList>
    </citation>
    <scope>NUCLEOTIDE SEQUENCE</scope>
</reference>
<proteinExistence type="predicted"/>
<feature type="region of interest" description="Disordered" evidence="1">
    <location>
        <begin position="330"/>
        <end position="377"/>
    </location>
</feature>
<accession>A0A812LYH4</accession>
<sequence>MFEKFGKITHLWTQALCEAQAARIAELETKTAKQEAQIAELRMLLARSGTTPRGDSSPRSARRAEAAGTQPRTSISPKKSRQQGSTASTNGTSVGTATADRSREGDGLAVCAAQIRGQAGAGSPGPPPQRAQVIAEAAVVASQPAPLAQSSGPPTRHPAGLLASPCQDGRQALLTPRLAPPVAVVQEVAHPCDYPGLLSPAYGSRSIFAQAPCASPRVPPASPSGSMLMPSRASLVPGGSLHVAPPFEQRTPSPCGVVSGGSLRVIPNRAQAVSTIHLPPRRYSPPSPTAGPRLVNSWSSGLEVAESEAKFSLLWTPGATAVTYASAPRAARVPEVPPQEPVTTQPIPAKGEATPQPQERARPFRNAREMRRPAMTD</sequence>
<organism evidence="2 3">
    <name type="scientific">Symbiodinium natans</name>
    <dbReference type="NCBI Taxonomy" id="878477"/>
    <lineage>
        <taxon>Eukaryota</taxon>
        <taxon>Sar</taxon>
        <taxon>Alveolata</taxon>
        <taxon>Dinophyceae</taxon>
        <taxon>Suessiales</taxon>
        <taxon>Symbiodiniaceae</taxon>
        <taxon>Symbiodinium</taxon>
    </lineage>
</organism>
<gene>
    <name evidence="2" type="ORF">SNAT2548_LOCUS12907</name>
</gene>
<feature type="region of interest" description="Disordered" evidence="1">
    <location>
        <begin position="43"/>
        <end position="105"/>
    </location>
</feature>
<feature type="compositionally biased region" description="Basic and acidic residues" evidence="1">
    <location>
        <begin position="359"/>
        <end position="377"/>
    </location>
</feature>
<evidence type="ECO:0000313" key="3">
    <source>
        <dbReference type="Proteomes" id="UP000604046"/>
    </source>
</evidence>
<comment type="caution">
    <text evidence="2">The sequence shown here is derived from an EMBL/GenBank/DDBJ whole genome shotgun (WGS) entry which is preliminary data.</text>
</comment>
<keyword evidence="3" id="KW-1185">Reference proteome</keyword>
<feature type="compositionally biased region" description="Polar residues" evidence="1">
    <location>
        <begin position="70"/>
        <end position="96"/>
    </location>
</feature>
<evidence type="ECO:0000313" key="2">
    <source>
        <dbReference type="EMBL" id="CAE7254701.1"/>
    </source>
</evidence>